<evidence type="ECO:0000256" key="3">
    <source>
        <dbReference type="ARBA" id="ARBA00022801"/>
    </source>
</evidence>
<evidence type="ECO:0000313" key="8">
    <source>
        <dbReference type="Proteomes" id="UP000250462"/>
    </source>
</evidence>
<keyword evidence="8" id="KW-1185">Reference proteome</keyword>
<comment type="caution">
    <text evidence="7">The sequence shown here is derived from an EMBL/GenBank/DDBJ whole genome shotgun (WGS) entry which is preliminary data.</text>
</comment>
<dbReference type="PROSITE" id="PS00893">
    <property type="entry name" value="NUDIX_BOX"/>
    <property type="match status" value="1"/>
</dbReference>
<dbReference type="InterPro" id="IPR000086">
    <property type="entry name" value="NUDIX_hydrolase_dom"/>
</dbReference>
<dbReference type="Gene3D" id="3.90.79.10">
    <property type="entry name" value="Nucleoside Triphosphate Pyrophosphohydrolase"/>
    <property type="match status" value="1"/>
</dbReference>
<sequence>MNFETDDVDRAAGGVVWRHASNNDAGVEIIVVHRPKYDDWSLPKGKLDPDETWEAAAVREVWEETGLYVDVGRFLGQVDYVPRTAGAHVGESTPRPKVVRYWAMTFVGGEFTPNSEVDEVRWLRPDDVLALLTHALDRDVVQRFLDSRA</sequence>
<evidence type="ECO:0000256" key="4">
    <source>
        <dbReference type="ARBA" id="ARBA00022842"/>
    </source>
</evidence>
<comment type="similarity">
    <text evidence="2 5">Belongs to the Nudix hydrolase family.</text>
</comment>
<gene>
    <name evidence="7" type="ORF">DPM12_00815</name>
</gene>
<proteinExistence type="inferred from homology"/>
<dbReference type="GO" id="GO:0016787">
    <property type="term" value="F:hydrolase activity"/>
    <property type="evidence" value="ECO:0007669"/>
    <property type="project" value="UniProtKB-KW"/>
</dbReference>
<comment type="cofactor">
    <cofactor evidence="1">
        <name>Mg(2+)</name>
        <dbReference type="ChEBI" id="CHEBI:18420"/>
    </cofactor>
</comment>
<dbReference type="AlphaFoldDB" id="A0A329R1V9"/>
<evidence type="ECO:0000313" key="7">
    <source>
        <dbReference type="EMBL" id="RAW18654.1"/>
    </source>
</evidence>
<dbReference type="PRINTS" id="PR00502">
    <property type="entry name" value="NUDIXFAMILY"/>
</dbReference>
<keyword evidence="3 5" id="KW-0378">Hydrolase</keyword>
<dbReference type="OrthoDB" id="4287477at2"/>
<dbReference type="PANTHER" id="PTHR43222">
    <property type="entry name" value="NUDIX HYDROLASE 23"/>
    <property type="match status" value="1"/>
</dbReference>
<dbReference type="SUPFAM" id="SSF55811">
    <property type="entry name" value="Nudix"/>
    <property type="match status" value="1"/>
</dbReference>
<evidence type="ECO:0000256" key="2">
    <source>
        <dbReference type="ARBA" id="ARBA00005582"/>
    </source>
</evidence>
<name>A0A329R1V9_9ACTN</name>
<dbReference type="Proteomes" id="UP000250462">
    <property type="component" value="Unassembled WGS sequence"/>
</dbReference>
<dbReference type="PANTHER" id="PTHR43222:SF9">
    <property type="entry name" value="8-OXO-(D)GTP PHOSPHATASE"/>
    <property type="match status" value="1"/>
</dbReference>
<reference evidence="7 8" key="1">
    <citation type="submission" date="2018-06" db="EMBL/GenBank/DDBJ databases">
        <title>Phytoactinopolyspora halophila sp. nov., a novel halophilic actinomycete isolated from a saline soil in China.</title>
        <authorList>
            <person name="Tang S.-K."/>
        </authorList>
    </citation>
    <scope>NUCLEOTIDE SEQUENCE [LARGE SCALE GENOMIC DNA]</scope>
    <source>
        <strain evidence="7 8">YIM 96934</strain>
    </source>
</reference>
<feature type="domain" description="Nudix hydrolase" evidence="6">
    <location>
        <begin position="7"/>
        <end position="146"/>
    </location>
</feature>
<dbReference type="Pfam" id="PF00293">
    <property type="entry name" value="NUDIX"/>
    <property type="match status" value="1"/>
</dbReference>
<dbReference type="CDD" id="cd03673">
    <property type="entry name" value="NUDIX_Ap6A_hydrolase"/>
    <property type="match status" value="1"/>
</dbReference>
<dbReference type="InterPro" id="IPR020084">
    <property type="entry name" value="NUDIX_hydrolase_CS"/>
</dbReference>
<protein>
    <submittedName>
        <fullName evidence="7">NUDIX hydrolase</fullName>
    </submittedName>
</protein>
<evidence type="ECO:0000256" key="1">
    <source>
        <dbReference type="ARBA" id="ARBA00001946"/>
    </source>
</evidence>
<evidence type="ECO:0000256" key="5">
    <source>
        <dbReference type="RuleBase" id="RU003476"/>
    </source>
</evidence>
<dbReference type="PROSITE" id="PS51462">
    <property type="entry name" value="NUDIX"/>
    <property type="match status" value="1"/>
</dbReference>
<dbReference type="RefSeq" id="WP_112256281.1">
    <property type="nucleotide sequence ID" value="NZ_QMIG01000001.1"/>
</dbReference>
<keyword evidence="4" id="KW-0460">Magnesium</keyword>
<dbReference type="InterPro" id="IPR020476">
    <property type="entry name" value="Nudix_hydrolase"/>
</dbReference>
<dbReference type="EMBL" id="QMIG01000001">
    <property type="protein sequence ID" value="RAW18654.1"/>
    <property type="molecule type" value="Genomic_DNA"/>
</dbReference>
<accession>A0A329R1V9</accession>
<evidence type="ECO:0000259" key="6">
    <source>
        <dbReference type="PROSITE" id="PS51462"/>
    </source>
</evidence>
<organism evidence="7 8">
    <name type="scientific">Phytoactinopolyspora halophila</name>
    <dbReference type="NCBI Taxonomy" id="1981511"/>
    <lineage>
        <taxon>Bacteria</taxon>
        <taxon>Bacillati</taxon>
        <taxon>Actinomycetota</taxon>
        <taxon>Actinomycetes</taxon>
        <taxon>Jiangellales</taxon>
        <taxon>Jiangellaceae</taxon>
        <taxon>Phytoactinopolyspora</taxon>
    </lineage>
</organism>
<dbReference type="InterPro" id="IPR015797">
    <property type="entry name" value="NUDIX_hydrolase-like_dom_sf"/>
</dbReference>